<dbReference type="GO" id="GO:0016491">
    <property type="term" value="F:oxidoreductase activity"/>
    <property type="evidence" value="ECO:0007669"/>
    <property type="project" value="UniProtKB-KW"/>
</dbReference>
<protein>
    <submittedName>
        <fullName evidence="3">Heterodisulfide reductase</fullName>
    </submittedName>
</protein>
<dbReference type="AlphaFoldDB" id="A0A1B7LG67"/>
<evidence type="ECO:0000313" key="3">
    <source>
        <dbReference type="EMBL" id="OAT84840.1"/>
    </source>
</evidence>
<reference evidence="3 4" key="1">
    <citation type="submission" date="2016-04" db="EMBL/GenBank/DDBJ databases">
        <authorList>
            <person name="Evans L.H."/>
            <person name="Alamgir A."/>
            <person name="Owens N."/>
            <person name="Weber N.D."/>
            <person name="Virtaneva K."/>
            <person name="Barbian K."/>
            <person name="Babar A."/>
            <person name="Rosenke K."/>
        </authorList>
    </citation>
    <scope>NUCLEOTIDE SEQUENCE [LARGE SCALE GENOMIC DNA]</scope>
    <source>
        <strain evidence="3 4">LMa1</strain>
    </source>
</reference>
<sequence>MKVGFFVGCNTAFNRPDLEQAVRFALPALGVELDDLEGQSCCPTWGTLPSIDLVGWCALGARNFALAEEKGLDMVTVCGSCYGSLAESKHKMLHDPELKAGVNAMLKEIGREFKGTSNIRQAVNFLYKEAGPEKIGAALRYRLDGLTVAVQPGCHSLWPSEVYVDPEEDSFHPAVLREMCAALGASAPYYSRLTDCCGMGGMRSTDMERSFKLVLTKLASIKEEIDPDLIVTGCSSCLIQLDTAQAFLQKDRLIDYEIPVLHYMQLLALCLGADPQQITGLAKTNVSRVVNRIRGDENE</sequence>
<dbReference type="InterPro" id="IPR051278">
    <property type="entry name" value="HdrB/HdrD_reductase"/>
</dbReference>
<dbReference type="OrthoDB" id="9777685at2"/>
<gene>
    <name evidence="3" type="ORF">A6M21_07415</name>
</gene>
<dbReference type="Gene3D" id="1.20.1050.140">
    <property type="match status" value="1"/>
</dbReference>
<dbReference type="PANTHER" id="PTHR42947">
    <property type="entry name" value="COB--COM HETERODISULFIDE REDUCTASE SUBUNIT B 1"/>
    <property type="match status" value="1"/>
</dbReference>
<dbReference type="Pfam" id="PF02754">
    <property type="entry name" value="CCG"/>
    <property type="match status" value="2"/>
</dbReference>
<proteinExistence type="predicted"/>
<dbReference type="STRING" id="1838280.A6M21_07415"/>
<dbReference type="EMBL" id="LYVF01000092">
    <property type="protein sequence ID" value="OAT84840.1"/>
    <property type="molecule type" value="Genomic_DNA"/>
</dbReference>
<keyword evidence="4" id="KW-1185">Reference proteome</keyword>
<dbReference type="PANTHER" id="PTHR42947:SF1">
    <property type="entry name" value="COB--COM HETERODISULFIDE REDUCTASE SUBUNIT B 1"/>
    <property type="match status" value="1"/>
</dbReference>
<comment type="caution">
    <text evidence="3">The sequence shown here is derived from an EMBL/GenBank/DDBJ whole genome shotgun (WGS) entry which is preliminary data.</text>
</comment>
<organism evidence="3 4">
    <name type="scientific">Desulfotomaculum copahuensis</name>
    <dbReference type="NCBI Taxonomy" id="1838280"/>
    <lineage>
        <taxon>Bacteria</taxon>
        <taxon>Bacillati</taxon>
        <taxon>Bacillota</taxon>
        <taxon>Clostridia</taxon>
        <taxon>Eubacteriales</taxon>
        <taxon>Desulfotomaculaceae</taxon>
        <taxon>Desulfotomaculum</taxon>
    </lineage>
</organism>
<evidence type="ECO:0000256" key="1">
    <source>
        <dbReference type="ARBA" id="ARBA00023002"/>
    </source>
</evidence>
<keyword evidence="1" id="KW-0560">Oxidoreductase</keyword>
<feature type="domain" description="Cysteine-rich" evidence="2">
    <location>
        <begin position="148"/>
        <end position="242"/>
    </location>
</feature>
<evidence type="ECO:0000259" key="2">
    <source>
        <dbReference type="Pfam" id="PF02754"/>
    </source>
</evidence>
<feature type="domain" description="Cysteine-rich" evidence="2">
    <location>
        <begin position="3"/>
        <end position="85"/>
    </location>
</feature>
<dbReference type="InterPro" id="IPR004017">
    <property type="entry name" value="Cys_rich_dom"/>
</dbReference>
<dbReference type="Proteomes" id="UP000078532">
    <property type="component" value="Unassembled WGS sequence"/>
</dbReference>
<name>A0A1B7LG67_9FIRM</name>
<accession>A0A1B7LG67</accession>
<evidence type="ECO:0000313" key="4">
    <source>
        <dbReference type="Proteomes" id="UP000078532"/>
    </source>
</evidence>
<dbReference type="RefSeq" id="WP_066667263.1">
    <property type="nucleotide sequence ID" value="NZ_LYVF01000092.1"/>
</dbReference>